<organism evidence="4 5">
    <name type="scientific">Chytriomyces confervae</name>
    <dbReference type="NCBI Taxonomy" id="246404"/>
    <lineage>
        <taxon>Eukaryota</taxon>
        <taxon>Fungi</taxon>
        <taxon>Fungi incertae sedis</taxon>
        <taxon>Chytridiomycota</taxon>
        <taxon>Chytridiomycota incertae sedis</taxon>
        <taxon>Chytridiomycetes</taxon>
        <taxon>Chytridiales</taxon>
        <taxon>Chytriomycetaceae</taxon>
        <taxon>Chytriomyces</taxon>
    </lineage>
</organism>
<evidence type="ECO:0008006" key="6">
    <source>
        <dbReference type="Google" id="ProtNLM"/>
    </source>
</evidence>
<dbReference type="EMBL" id="QEAP01000128">
    <property type="protein sequence ID" value="TPX74396.1"/>
    <property type="molecule type" value="Genomic_DNA"/>
</dbReference>
<feature type="compositionally biased region" description="Basic and acidic residues" evidence="1">
    <location>
        <begin position="666"/>
        <end position="675"/>
    </location>
</feature>
<feature type="region of interest" description="Disordered" evidence="1">
    <location>
        <begin position="581"/>
        <end position="600"/>
    </location>
</feature>
<dbReference type="Proteomes" id="UP000320333">
    <property type="component" value="Unassembled WGS sequence"/>
</dbReference>
<dbReference type="OrthoDB" id="2120158at2759"/>
<dbReference type="STRING" id="246404.A0A507FGJ1"/>
<dbReference type="InterPro" id="IPR015915">
    <property type="entry name" value="Kelch-typ_b-propeller"/>
</dbReference>
<evidence type="ECO:0000256" key="2">
    <source>
        <dbReference type="SAM" id="Phobius"/>
    </source>
</evidence>
<dbReference type="PANTHER" id="PTHR46175:SF4">
    <property type="entry name" value="BACTERIOOPSIN TRANSCRIPTIONAL ACTIVATOR"/>
    <property type="match status" value="1"/>
</dbReference>
<comment type="caution">
    <text evidence="4">The sequence shown here is derived from an EMBL/GenBank/DDBJ whole genome shotgun (WGS) entry which is preliminary data.</text>
</comment>
<feature type="region of interest" description="Disordered" evidence="1">
    <location>
        <begin position="616"/>
        <end position="696"/>
    </location>
</feature>
<feature type="signal peptide" evidence="3">
    <location>
        <begin position="1"/>
        <end position="21"/>
    </location>
</feature>
<feature type="transmembrane region" description="Helical" evidence="2">
    <location>
        <begin position="500"/>
        <end position="521"/>
    </location>
</feature>
<proteinExistence type="predicted"/>
<dbReference type="SUPFAM" id="SSF50965">
    <property type="entry name" value="Galactose oxidase, central domain"/>
    <property type="match status" value="1"/>
</dbReference>
<reference evidence="4 5" key="1">
    <citation type="journal article" date="2019" name="Sci. Rep.">
        <title>Comparative genomics of chytrid fungi reveal insights into the obligate biotrophic and pathogenic lifestyle of Synchytrium endobioticum.</title>
        <authorList>
            <person name="van de Vossenberg B.T.L.H."/>
            <person name="Warris S."/>
            <person name="Nguyen H.D.T."/>
            <person name="van Gent-Pelzer M.P.E."/>
            <person name="Joly D.L."/>
            <person name="van de Geest H.C."/>
            <person name="Bonants P.J.M."/>
            <person name="Smith D.S."/>
            <person name="Levesque C.A."/>
            <person name="van der Lee T.A.J."/>
        </authorList>
    </citation>
    <scope>NUCLEOTIDE SEQUENCE [LARGE SCALE GENOMIC DNA]</scope>
    <source>
        <strain evidence="4 5">CBS 675.73</strain>
    </source>
</reference>
<keyword evidence="5" id="KW-1185">Reference proteome</keyword>
<feature type="compositionally biased region" description="Polar residues" evidence="1">
    <location>
        <begin position="582"/>
        <end position="591"/>
    </location>
</feature>
<keyword evidence="2" id="KW-1133">Transmembrane helix</keyword>
<evidence type="ECO:0000256" key="3">
    <source>
        <dbReference type="SAM" id="SignalP"/>
    </source>
</evidence>
<feature type="compositionally biased region" description="Low complexity" evidence="1">
    <location>
        <begin position="41"/>
        <end position="66"/>
    </location>
</feature>
<dbReference type="InterPro" id="IPR011043">
    <property type="entry name" value="Gal_Oxase/kelch_b-propeller"/>
</dbReference>
<keyword evidence="2" id="KW-0472">Membrane</keyword>
<feature type="compositionally biased region" description="Acidic residues" evidence="1">
    <location>
        <begin position="645"/>
        <end position="659"/>
    </location>
</feature>
<dbReference type="Gene3D" id="2.120.10.80">
    <property type="entry name" value="Kelch-type beta propeller"/>
    <property type="match status" value="1"/>
</dbReference>
<evidence type="ECO:0000313" key="5">
    <source>
        <dbReference type="Proteomes" id="UP000320333"/>
    </source>
</evidence>
<keyword evidence="2" id="KW-0812">Transmembrane</keyword>
<feature type="compositionally biased region" description="Polar residues" evidence="1">
    <location>
        <begin position="679"/>
        <end position="691"/>
    </location>
</feature>
<accession>A0A507FGJ1</accession>
<feature type="region of interest" description="Disordered" evidence="1">
    <location>
        <begin position="41"/>
        <end position="88"/>
    </location>
</feature>
<dbReference type="PANTHER" id="PTHR46175">
    <property type="entry name" value="BACTERIOOPSIN TRANSCRIPTIONAL ACTIVATOR"/>
    <property type="match status" value="1"/>
</dbReference>
<name>A0A507FGJ1_9FUNG</name>
<dbReference type="AlphaFoldDB" id="A0A507FGJ1"/>
<gene>
    <name evidence="4" type="ORF">CcCBS67573_g04343</name>
</gene>
<feature type="chain" id="PRO_5021273137" description="Galactose oxidase" evidence="3">
    <location>
        <begin position="22"/>
        <end position="862"/>
    </location>
</feature>
<sequence>MLHATILATLAAILASTHVRAQSTSSINSIAQTSSSASLQPAAAQSSSSAAPQQQATSSTAAVSPSPAAPPPTANTIPTAPLPITQHGPIQPRFGASAQLLRDQGLVLFVGGYGGTWAQSTAAPDAGIVALNVRSGFSVNSNANWVSVAQPFVSTQANESSPLAGAYGVGVVARGGDLDLGSYTGDVFHYVFAQLGPRDGAIPGLFPTTTVYQYMPGVGSAFQGYWSSKSPPGRGRQQTASCLIDPQTVLIHGGVDITYGVIQQSTWLLSLQQARSTDKQAWVQPQASAADPKLMLKDQMMSCTGGKAYMLGGVRGTETDSEWAPLDYMFVFEYSKVPSDGRWSRMQLAGPLGFPQNRSMATLTAVSDTQLILHGGYTQDIDQYYQTANDTWLLDLSKPIPEWSPLAPSPMQRHSHNAIFINDFIIYAFGTYINGTASQAENIERQPQLIAYDIRNDKWGNFPSSAAYAPVNPPPAMTPHLAPPAPAPPAAPGFSLSQPVIYGIVGGGGALLLIAIASVVWTRHSRKQKEQAEIDHYMTDRLRREDVNPDLALQGILGSHTAPSGREVGGELKKVIEYKQTGIEQPQQQRGFTDPEPTHKFGAKIALNDEEQNKLDPKLTFGTRDSYASGLSGLTYPSGSGMSIDDSDDESGDEDEEASELNSELESGRGSRNDSRSGTPLTASKPNTPSLISDARRKRRALMESLSKRGSPSIPANEPLKAWEMPGMGIINQGPQPFKSVRAPSRALTPSRDYSRLQMSMTPTDHHHLAVNAKQSMFSLNSSLDSGESGTPLISPSNGAAPDESQYMRTLFAQFNDQQILESWNSYVGYTGQVYSIQQIASLRQIYGPPPVPASTKSSKSS</sequence>
<evidence type="ECO:0000313" key="4">
    <source>
        <dbReference type="EMBL" id="TPX74396.1"/>
    </source>
</evidence>
<protein>
    <recommendedName>
        <fullName evidence="6">Galactose oxidase</fullName>
    </recommendedName>
</protein>
<feature type="region of interest" description="Disordered" evidence="1">
    <location>
        <begin position="727"/>
        <end position="749"/>
    </location>
</feature>
<evidence type="ECO:0000256" key="1">
    <source>
        <dbReference type="SAM" id="MobiDB-lite"/>
    </source>
</evidence>
<keyword evidence="3" id="KW-0732">Signal</keyword>